<dbReference type="Proteomes" id="UP000642748">
    <property type="component" value="Unassembled WGS sequence"/>
</dbReference>
<keyword evidence="3" id="KW-1185">Reference proteome</keyword>
<evidence type="ECO:0000256" key="1">
    <source>
        <dbReference type="SAM" id="MobiDB-lite"/>
    </source>
</evidence>
<dbReference type="EMBL" id="BONZ01000038">
    <property type="protein sequence ID" value="GIH15781.1"/>
    <property type="molecule type" value="Genomic_DNA"/>
</dbReference>
<evidence type="ECO:0000313" key="2">
    <source>
        <dbReference type="EMBL" id="GIH15781.1"/>
    </source>
</evidence>
<reference evidence="2" key="1">
    <citation type="submission" date="2021-01" db="EMBL/GenBank/DDBJ databases">
        <title>Whole genome shotgun sequence of Rugosimonospora africana NBRC 104875.</title>
        <authorList>
            <person name="Komaki H."/>
            <person name="Tamura T."/>
        </authorList>
    </citation>
    <scope>NUCLEOTIDE SEQUENCE</scope>
    <source>
        <strain evidence="2">NBRC 104875</strain>
    </source>
</reference>
<feature type="region of interest" description="Disordered" evidence="1">
    <location>
        <begin position="241"/>
        <end position="261"/>
    </location>
</feature>
<organism evidence="2 3">
    <name type="scientific">Rugosimonospora africana</name>
    <dbReference type="NCBI Taxonomy" id="556532"/>
    <lineage>
        <taxon>Bacteria</taxon>
        <taxon>Bacillati</taxon>
        <taxon>Actinomycetota</taxon>
        <taxon>Actinomycetes</taxon>
        <taxon>Micromonosporales</taxon>
        <taxon>Micromonosporaceae</taxon>
        <taxon>Rugosimonospora</taxon>
    </lineage>
</organism>
<accession>A0A8J3QSR7</accession>
<name>A0A8J3QSR7_9ACTN</name>
<dbReference type="RefSeq" id="WP_203919407.1">
    <property type="nucleotide sequence ID" value="NZ_BONZ01000038.1"/>
</dbReference>
<protein>
    <submittedName>
        <fullName evidence="2">Uncharacterized protein</fullName>
    </submittedName>
</protein>
<proteinExistence type="predicted"/>
<evidence type="ECO:0000313" key="3">
    <source>
        <dbReference type="Proteomes" id="UP000642748"/>
    </source>
</evidence>
<dbReference type="AlphaFoldDB" id="A0A8J3QSR7"/>
<sequence>MPASSPARVAIRRVADLGGDDWSEIGEFGSRYFEGAFVASIRSKRDLVQLRGDDGRLVGIGAVETFDLVHAGRTVTVIHAGNAAFTDETRGQGYVQRIGFRYFLRAKARHPLRPVYVAFTTFSWRSYLSLTRNFRYFWPRYGSQPPELEAGLLAVLGARLLDDRYDPAAGVGRNLDRRLRPDIALIPHHLAADPDVGFFAARNAGYASGDVMLCLAPLNASNWWTAASRIVRRRLRRSARKPAAAAVPEAARPADAPAAGR</sequence>
<gene>
    <name evidence="2" type="ORF">Raf01_39530</name>
</gene>
<comment type="caution">
    <text evidence="2">The sequence shown here is derived from an EMBL/GenBank/DDBJ whole genome shotgun (WGS) entry which is preliminary data.</text>
</comment>